<dbReference type="SUPFAM" id="SSF53448">
    <property type="entry name" value="Nucleotide-diphospho-sugar transferases"/>
    <property type="match status" value="1"/>
</dbReference>
<dbReference type="Pfam" id="PF00535">
    <property type="entry name" value="Glycos_transf_2"/>
    <property type="match status" value="1"/>
</dbReference>
<gene>
    <name evidence="9" type="ordered locus">BMS_0335</name>
</gene>
<sequence>MTMNRAHYDVSVVVPCYKDEGNILELYARLSSTLKDKQLTYEVIYINDGSPDNSKEVLNSLADKHPELTVIHHSRNFGLMSVYDTGAKQSLGDCVIFMDGDLQDPPEVIPKFIDKWREGYDVVYGQAISRDEKLLRKIGYWLFYRLWDKLSNFEIPHDSGDFSLIDRKVVDVINQLQEKERFFRGLRAWVGFKQTCVPFHRDKRFSGTTTQSLYNYLSWAIFAITSFSHKPLRFLSLIAVVTAGINILWFLSLLLMYIFNIKGPEGYLMLISLNLILGSLLLICLGTISEYITRIYSEIKRRPTSIISETINCHRLNFSENNKP</sequence>
<dbReference type="Proteomes" id="UP000008963">
    <property type="component" value="Chromosome"/>
</dbReference>
<dbReference type="HOGENOM" id="CLU_033536_0_0_7"/>
<evidence type="ECO:0000259" key="8">
    <source>
        <dbReference type="Pfam" id="PF00535"/>
    </source>
</evidence>
<dbReference type="KEGG" id="bmx:BMS_0335"/>
<evidence type="ECO:0000256" key="6">
    <source>
        <dbReference type="ARBA" id="ARBA00023136"/>
    </source>
</evidence>
<name>E1X3G4_HALMS</name>
<keyword evidence="4 7" id="KW-0812">Transmembrane</keyword>
<organism evidence="9 10">
    <name type="scientific">Halobacteriovorax marinus (strain ATCC BAA-682 / DSM 15412 / SJ)</name>
    <name type="common">Bacteriovorax marinus</name>
    <dbReference type="NCBI Taxonomy" id="862908"/>
    <lineage>
        <taxon>Bacteria</taxon>
        <taxon>Pseudomonadati</taxon>
        <taxon>Bdellovibrionota</taxon>
        <taxon>Bacteriovoracia</taxon>
        <taxon>Bacteriovoracales</taxon>
        <taxon>Halobacteriovoraceae</taxon>
        <taxon>Halobacteriovorax</taxon>
    </lineage>
</organism>
<keyword evidence="10" id="KW-1185">Reference proteome</keyword>
<feature type="transmembrane region" description="Helical" evidence="7">
    <location>
        <begin position="234"/>
        <end position="259"/>
    </location>
</feature>
<keyword evidence="3 9" id="KW-0808">Transferase</keyword>
<reference evidence="10" key="1">
    <citation type="journal article" date="2013" name="ISME J.">
        <title>A small predatory core genome in the divergent marine Bacteriovorax marinus SJ and the terrestrial Bdellovibrio bacteriovorus.</title>
        <authorList>
            <person name="Crossman L.C."/>
            <person name="Chen H."/>
            <person name="Cerdeno-Tarraga A.M."/>
            <person name="Brooks K."/>
            <person name="Quail M.A."/>
            <person name="Pineiro S.A."/>
            <person name="Hobley L."/>
            <person name="Sockett R.E."/>
            <person name="Bentley S.D."/>
            <person name="Parkhill J."/>
            <person name="Williams H.N."/>
            <person name="Stine O.C."/>
        </authorList>
    </citation>
    <scope>NUCLEOTIDE SEQUENCE [LARGE SCALE GENOMIC DNA]</scope>
    <source>
        <strain evidence="10">ATCC BAA-682 / DSM 15412 / SJ</strain>
    </source>
</reference>
<keyword evidence="6 7" id="KW-0472">Membrane</keyword>
<dbReference type="GO" id="GO:0005886">
    <property type="term" value="C:plasma membrane"/>
    <property type="evidence" value="ECO:0007669"/>
    <property type="project" value="TreeGrafter"/>
</dbReference>
<dbReference type="AlphaFoldDB" id="E1X3G4"/>
<dbReference type="Gene3D" id="3.90.550.10">
    <property type="entry name" value="Spore Coat Polysaccharide Biosynthesis Protein SpsA, Chain A"/>
    <property type="match status" value="1"/>
</dbReference>
<protein>
    <submittedName>
        <fullName evidence="9">Probable glycosyl transferase</fullName>
    </submittedName>
</protein>
<feature type="domain" description="Glycosyltransferase 2-like" evidence="8">
    <location>
        <begin position="11"/>
        <end position="171"/>
    </location>
</feature>
<dbReference type="CAZy" id="GT2">
    <property type="family name" value="Glycosyltransferase Family 2"/>
</dbReference>
<proteinExistence type="predicted"/>
<dbReference type="PATRIC" id="fig|862908.3.peg.323"/>
<evidence type="ECO:0000313" key="9">
    <source>
        <dbReference type="EMBL" id="CBW25259.1"/>
    </source>
</evidence>
<dbReference type="GO" id="GO:0016757">
    <property type="term" value="F:glycosyltransferase activity"/>
    <property type="evidence" value="ECO:0007669"/>
    <property type="project" value="UniProtKB-KW"/>
</dbReference>
<dbReference type="InterPro" id="IPR001173">
    <property type="entry name" value="Glyco_trans_2-like"/>
</dbReference>
<dbReference type="eggNOG" id="COG0463">
    <property type="taxonomic scope" value="Bacteria"/>
</dbReference>
<evidence type="ECO:0000256" key="1">
    <source>
        <dbReference type="ARBA" id="ARBA00004141"/>
    </source>
</evidence>
<evidence type="ECO:0000256" key="5">
    <source>
        <dbReference type="ARBA" id="ARBA00022989"/>
    </source>
</evidence>
<evidence type="ECO:0000313" key="10">
    <source>
        <dbReference type="Proteomes" id="UP000008963"/>
    </source>
</evidence>
<dbReference type="STRING" id="862908.BMS_0335"/>
<accession>E1X3G4</accession>
<evidence type="ECO:0000256" key="4">
    <source>
        <dbReference type="ARBA" id="ARBA00022692"/>
    </source>
</evidence>
<comment type="subcellular location">
    <subcellularLocation>
        <location evidence="1">Membrane</location>
        <topology evidence="1">Multi-pass membrane protein</topology>
    </subcellularLocation>
</comment>
<evidence type="ECO:0000256" key="7">
    <source>
        <dbReference type="SAM" id="Phobius"/>
    </source>
</evidence>
<keyword evidence="2" id="KW-0328">Glycosyltransferase</keyword>
<dbReference type="PANTHER" id="PTHR48090">
    <property type="entry name" value="UNDECAPRENYL-PHOSPHATE 4-DEOXY-4-FORMAMIDO-L-ARABINOSE TRANSFERASE-RELATED"/>
    <property type="match status" value="1"/>
</dbReference>
<keyword evidence="5 7" id="KW-1133">Transmembrane helix</keyword>
<dbReference type="PANTHER" id="PTHR48090:SF1">
    <property type="entry name" value="PROPHAGE BACTOPRENOL GLUCOSYL TRANSFERASE HOMOLOG"/>
    <property type="match status" value="1"/>
</dbReference>
<dbReference type="CDD" id="cd04187">
    <property type="entry name" value="DPM1_like_bac"/>
    <property type="match status" value="1"/>
</dbReference>
<feature type="transmembrane region" description="Helical" evidence="7">
    <location>
        <begin position="271"/>
        <end position="292"/>
    </location>
</feature>
<evidence type="ECO:0000256" key="3">
    <source>
        <dbReference type="ARBA" id="ARBA00022679"/>
    </source>
</evidence>
<dbReference type="InterPro" id="IPR050256">
    <property type="entry name" value="Glycosyltransferase_2"/>
</dbReference>
<dbReference type="EMBL" id="FQ312005">
    <property type="protein sequence ID" value="CBW25259.1"/>
    <property type="molecule type" value="Genomic_DNA"/>
</dbReference>
<evidence type="ECO:0000256" key="2">
    <source>
        <dbReference type="ARBA" id="ARBA00022676"/>
    </source>
</evidence>
<dbReference type="InterPro" id="IPR029044">
    <property type="entry name" value="Nucleotide-diphossugar_trans"/>
</dbReference>